<dbReference type="RefSeq" id="XP_037221955.1">
    <property type="nucleotide sequence ID" value="XM_037361663.1"/>
</dbReference>
<keyword evidence="3" id="KW-1185">Reference proteome</keyword>
<dbReference type="Proteomes" id="UP000636479">
    <property type="component" value="Unassembled WGS sequence"/>
</dbReference>
<organism evidence="2 3">
    <name type="scientific">Mycena indigotica</name>
    <dbReference type="NCBI Taxonomy" id="2126181"/>
    <lineage>
        <taxon>Eukaryota</taxon>
        <taxon>Fungi</taxon>
        <taxon>Dikarya</taxon>
        <taxon>Basidiomycota</taxon>
        <taxon>Agaricomycotina</taxon>
        <taxon>Agaricomycetes</taxon>
        <taxon>Agaricomycetidae</taxon>
        <taxon>Agaricales</taxon>
        <taxon>Marasmiineae</taxon>
        <taxon>Mycenaceae</taxon>
        <taxon>Mycena</taxon>
    </lineage>
</organism>
<gene>
    <name evidence="2" type="ORF">MIND_00486300</name>
</gene>
<keyword evidence="1" id="KW-0732">Signal</keyword>
<proteinExistence type="predicted"/>
<feature type="chain" id="PRO_5034078505" evidence="1">
    <location>
        <begin position="32"/>
        <end position="244"/>
    </location>
</feature>
<protein>
    <submittedName>
        <fullName evidence="2">Uncharacterized protein</fullName>
    </submittedName>
</protein>
<feature type="signal peptide" evidence="1">
    <location>
        <begin position="1"/>
        <end position="31"/>
    </location>
</feature>
<reference evidence="2" key="1">
    <citation type="submission" date="2020-05" db="EMBL/GenBank/DDBJ databases">
        <title>Mycena genomes resolve the evolution of fungal bioluminescence.</title>
        <authorList>
            <person name="Tsai I.J."/>
        </authorList>
    </citation>
    <scope>NUCLEOTIDE SEQUENCE</scope>
    <source>
        <strain evidence="2">171206Taipei</strain>
    </source>
</reference>
<name>A0A8H6SWY7_9AGAR</name>
<comment type="caution">
    <text evidence="2">The sequence shown here is derived from an EMBL/GenBank/DDBJ whole genome shotgun (WGS) entry which is preliminary data.</text>
</comment>
<dbReference type="EMBL" id="JACAZF010000004">
    <property type="protein sequence ID" value="KAF7306936.1"/>
    <property type="molecule type" value="Genomic_DNA"/>
</dbReference>
<dbReference type="GeneID" id="59344179"/>
<accession>A0A8H6SWY7</accession>
<evidence type="ECO:0000313" key="3">
    <source>
        <dbReference type="Proteomes" id="UP000636479"/>
    </source>
</evidence>
<dbReference type="OrthoDB" id="2497682at2759"/>
<sequence length="244" mass="26071">MPSFARSLLFALYATALLALTGFSPASTALASPLRGSTTVTNSSNSNLAVRVATKPKNAQLAASSSSPKSNEVEQRIRGYADTAKQHATTLKQLAKQSKTHARRAADLAFQQQCVESATGFRDNYSEFKEYVSGMRGAGNQCYDETNGLEQALHDIVNANKDALRSIYVMVDNIPGLGPVLGPIVYEIKCIIDDILNLTRVTVDCLVNYVVDLLDQLGLGGVLESLCNLSVSLLGAALGKLLCL</sequence>
<evidence type="ECO:0000313" key="2">
    <source>
        <dbReference type="EMBL" id="KAF7306936.1"/>
    </source>
</evidence>
<evidence type="ECO:0000256" key="1">
    <source>
        <dbReference type="SAM" id="SignalP"/>
    </source>
</evidence>
<dbReference type="AlphaFoldDB" id="A0A8H6SWY7"/>